<dbReference type="Proteomes" id="UP000218323">
    <property type="component" value="Unassembled WGS sequence"/>
</dbReference>
<dbReference type="EMBL" id="NWVC01000005">
    <property type="protein sequence ID" value="PCG13944.1"/>
    <property type="molecule type" value="Genomic_DNA"/>
</dbReference>
<evidence type="ECO:0000313" key="3">
    <source>
        <dbReference type="Proteomes" id="UP000218323"/>
    </source>
</evidence>
<evidence type="ECO:0000313" key="2">
    <source>
        <dbReference type="EMBL" id="PCG13944.1"/>
    </source>
</evidence>
<keyword evidence="3" id="KW-1185">Reference proteome</keyword>
<name>A0A2A4I7G0_9SPHN</name>
<dbReference type="AlphaFoldDB" id="A0A2A4I7G0"/>
<proteinExistence type="predicted"/>
<organism evidence="2 3">
    <name type="scientific">Sphingomonas adhaesiva</name>
    <dbReference type="NCBI Taxonomy" id="28212"/>
    <lineage>
        <taxon>Bacteria</taxon>
        <taxon>Pseudomonadati</taxon>
        <taxon>Pseudomonadota</taxon>
        <taxon>Alphaproteobacteria</taxon>
        <taxon>Sphingomonadales</taxon>
        <taxon>Sphingomonadaceae</taxon>
        <taxon>Sphingomonas</taxon>
    </lineage>
</organism>
<sequence>MVEPGGAHRARRPVGADAEEAAGMSARDAVSAHNLAARLGDAGDAAGAVAACARAFAAGGDAPETHLVHARALQTLGRWDDAERAFAAAIARRPDYAVAHRDWAQLRWMRSGDAAAALRALDAAPDTIELALVRGAVLNGVGQPERAAAVLDRAAARAPGTLDVRLAAAGMAGQLGRAQRQLDHATAALTAAPASIAAARAATEALLHLGRVGEAAALAERVVAAAPDDQAAIALLATAWRLTGDPRHAALCGDPALVTARRIATPPGWADLPAFLADLAAALEGLHGWRAHPLEQSIRHGSQTQVDLSRSDVPVIRALFAALDAPIRAHIAGLGSGDDAVRRRVTGGYRFAGAWSVRLRPGGFHTDHVHPAGWLSSAFYVALPDAVARAPQGWLALGRPGVPTRPALAPLRHIRPEAGMVALFPSYLWHGTEPFDGEATRLTVAFDVVPA</sequence>
<feature type="region of interest" description="Disordered" evidence="1">
    <location>
        <begin position="1"/>
        <end position="22"/>
    </location>
</feature>
<protein>
    <recommendedName>
        <fullName evidence="4">Tetratricopeptide repeat protein</fullName>
    </recommendedName>
</protein>
<evidence type="ECO:0008006" key="4">
    <source>
        <dbReference type="Google" id="ProtNLM"/>
    </source>
</evidence>
<comment type="caution">
    <text evidence="2">The sequence shown here is derived from an EMBL/GenBank/DDBJ whole genome shotgun (WGS) entry which is preliminary data.</text>
</comment>
<gene>
    <name evidence="2" type="ORF">COA07_11525</name>
</gene>
<reference evidence="2 3" key="1">
    <citation type="submission" date="2017-09" db="EMBL/GenBank/DDBJ databases">
        <title>Sphingomonas adhaesiva DSM 7418, whole genome shotgun sequence.</title>
        <authorList>
            <person name="Feng G."/>
            <person name="Zhu H."/>
        </authorList>
    </citation>
    <scope>NUCLEOTIDE SEQUENCE [LARGE SCALE GENOMIC DNA]</scope>
    <source>
        <strain evidence="2 3">DSM 7418</strain>
    </source>
</reference>
<dbReference type="InterPro" id="IPR011990">
    <property type="entry name" value="TPR-like_helical_dom_sf"/>
</dbReference>
<dbReference type="Pfam" id="PF13759">
    <property type="entry name" value="2OG-FeII_Oxy_5"/>
    <property type="match status" value="1"/>
</dbReference>
<dbReference type="InterPro" id="IPR012668">
    <property type="entry name" value="CHP02466"/>
</dbReference>
<dbReference type="SUPFAM" id="SSF48452">
    <property type="entry name" value="TPR-like"/>
    <property type="match status" value="2"/>
</dbReference>
<dbReference type="Gene3D" id="2.60.120.620">
    <property type="entry name" value="q2cbj1_9rhob like domain"/>
    <property type="match status" value="1"/>
</dbReference>
<accession>A0A2A4I7G0</accession>
<evidence type="ECO:0000256" key="1">
    <source>
        <dbReference type="SAM" id="MobiDB-lite"/>
    </source>
</evidence>
<dbReference type="Gene3D" id="1.25.40.10">
    <property type="entry name" value="Tetratricopeptide repeat domain"/>
    <property type="match status" value="2"/>
</dbReference>